<proteinExistence type="inferred from homology"/>
<dbReference type="InterPro" id="IPR014284">
    <property type="entry name" value="RNA_pol_sigma-70_dom"/>
</dbReference>
<dbReference type="RefSeq" id="WP_160592369.1">
    <property type="nucleotide sequence ID" value="NZ_CP047895.1"/>
</dbReference>
<dbReference type="InterPro" id="IPR013324">
    <property type="entry name" value="RNA_pol_sigma_r3/r4-like"/>
</dbReference>
<feature type="domain" description="RNA polymerase sigma-70 region 2" evidence="7">
    <location>
        <begin position="59"/>
        <end position="122"/>
    </location>
</feature>
<evidence type="ECO:0000313" key="9">
    <source>
        <dbReference type="EMBL" id="QHL90441.1"/>
    </source>
</evidence>
<accession>A0A7Z2NV90</accession>
<evidence type="ECO:0000313" key="10">
    <source>
        <dbReference type="Proteomes" id="UP000464468"/>
    </source>
</evidence>
<name>A0A7Z2NV90_9SPHN</name>
<dbReference type="NCBIfam" id="TIGR02937">
    <property type="entry name" value="sigma70-ECF"/>
    <property type="match status" value="1"/>
</dbReference>
<dbReference type="PROSITE" id="PS01063">
    <property type="entry name" value="SIGMA70_ECF"/>
    <property type="match status" value="1"/>
</dbReference>
<dbReference type="PANTHER" id="PTHR43133">
    <property type="entry name" value="RNA POLYMERASE ECF-TYPE SIGMA FACTO"/>
    <property type="match status" value="1"/>
</dbReference>
<dbReference type="SUPFAM" id="SSF88659">
    <property type="entry name" value="Sigma3 and sigma4 domains of RNA polymerase sigma factors"/>
    <property type="match status" value="1"/>
</dbReference>
<dbReference type="Pfam" id="PF04542">
    <property type="entry name" value="Sigma70_r2"/>
    <property type="match status" value="1"/>
</dbReference>
<dbReference type="Gene3D" id="1.10.1740.10">
    <property type="match status" value="1"/>
</dbReference>
<dbReference type="InterPro" id="IPR000838">
    <property type="entry name" value="RNA_pol_sigma70_ECF_CS"/>
</dbReference>
<dbReference type="EMBL" id="CP047895">
    <property type="protein sequence ID" value="QHL90441.1"/>
    <property type="molecule type" value="Genomic_DNA"/>
</dbReference>
<dbReference type="KEGG" id="schy:GVO57_05805"/>
<dbReference type="GO" id="GO:0003677">
    <property type="term" value="F:DNA binding"/>
    <property type="evidence" value="ECO:0007669"/>
    <property type="project" value="UniProtKB-KW"/>
</dbReference>
<dbReference type="Proteomes" id="UP000464468">
    <property type="component" value="Chromosome"/>
</dbReference>
<reference evidence="9 10" key="1">
    <citation type="submission" date="2020-01" db="EMBL/GenBank/DDBJ databases">
        <title>Sphingomonas sp. C33 whole genome sequece.</title>
        <authorList>
            <person name="Park C."/>
        </authorList>
    </citation>
    <scope>NUCLEOTIDE SEQUENCE [LARGE SCALE GENOMIC DNA]</scope>
    <source>
        <strain evidence="9 10">C33</strain>
    </source>
</reference>
<comment type="similarity">
    <text evidence="1 6">Belongs to the sigma-70 factor family. ECF subfamily.</text>
</comment>
<evidence type="ECO:0000256" key="5">
    <source>
        <dbReference type="ARBA" id="ARBA00023163"/>
    </source>
</evidence>
<evidence type="ECO:0000259" key="8">
    <source>
        <dbReference type="Pfam" id="PF08281"/>
    </source>
</evidence>
<dbReference type="InterPro" id="IPR013325">
    <property type="entry name" value="RNA_pol_sigma_r2"/>
</dbReference>
<keyword evidence="10" id="KW-1185">Reference proteome</keyword>
<evidence type="ECO:0000256" key="6">
    <source>
        <dbReference type="RuleBase" id="RU000716"/>
    </source>
</evidence>
<dbReference type="InterPro" id="IPR039425">
    <property type="entry name" value="RNA_pol_sigma-70-like"/>
</dbReference>
<dbReference type="InterPro" id="IPR036388">
    <property type="entry name" value="WH-like_DNA-bd_sf"/>
</dbReference>
<protein>
    <recommendedName>
        <fullName evidence="6">RNA polymerase sigma factor</fullName>
    </recommendedName>
</protein>
<keyword evidence="5 6" id="KW-0804">Transcription</keyword>
<evidence type="ECO:0000259" key="7">
    <source>
        <dbReference type="Pfam" id="PF04542"/>
    </source>
</evidence>
<dbReference type="Gene3D" id="1.10.10.10">
    <property type="entry name" value="Winged helix-like DNA-binding domain superfamily/Winged helix DNA-binding domain"/>
    <property type="match status" value="1"/>
</dbReference>
<evidence type="ECO:0000256" key="2">
    <source>
        <dbReference type="ARBA" id="ARBA00023015"/>
    </source>
</evidence>
<keyword evidence="3 6" id="KW-0731">Sigma factor</keyword>
<dbReference type="GO" id="GO:0016987">
    <property type="term" value="F:sigma factor activity"/>
    <property type="evidence" value="ECO:0007669"/>
    <property type="project" value="UniProtKB-KW"/>
</dbReference>
<dbReference type="InterPro" id="IPR013249">
    <property type="entry name" value="RNA_pol_sigma70_r4_t2"/>
</dbReference>
<gene>
    <name evidence="9" type="ORF">GVO57_05805</name>
</gene>
<dbReference type="PANTHER" id="PTHR43133:SF25">
    <property type="entry name" value="RNA POLYMERASE SIGMA FACTOR RFAY-RELATED"/>
    <property type="match status" value="1"/>
</dbReference>
<keyword evidence="4 6" id="KW-0238">DNA-binding</keyword>
<evidence type="ECO:0000256" key="3">
    <source>
        <dbReference type="ARBA" id="ARBA00023082"/>
    </source>
</evidence>
<evidence type="ECO:0000256" key="1">
    <source>
        <dbReference type="ARBA" id="ARBA00010641"/>
    </source>
</evidence>
<dbReference type="Pfam" id="PF08281">
    <property type="entry name" value="Sigma70_r4_2"/>
    <property type="match status" value="1"/>
</dbReference>
<dbReference type="SUPFAM" id="SSF88946">
    <property type="entry name" value="Sigma2 domain of RNA polymerase sigma factors"/>
    <property type="match status" value="1"/>
</dbReference>
<feature type="domain" description="RNA polymerase sigma factor 70 region 4 type 2" evidence="8">
    <location>
        <begin position="150"/>
        <end position="201"/>
    </location>
</feature>
<evidence type="ECO:0000256" key="4">
    <source>
        <dbReference type="ARBA" id="ARBA00023125"/>
    </source>
</evidence>
<sequence>MTMIASRLASRLESIAPLLARAFAPGYGEGLPDPLARLLARLSAGGPAADLAFERELTALIPRLRAHARSLTRDAAAAEDLAQDSLMRAWAARDRFEPGSNLRAWLFMIQRNLFLTQRRRDKFAGAWDDAQAERLLVARPEQEAAIALREAGAAMAALPPAQREALLLVAACGYGYDEAAQAAGSRVGTMKSRVFRARAAMEAMLDGDVTLPDAPDAGPEHRVDAMIEAARAIGVAA</sequence>
<dbReference type="InterPro" id="IPR007627">
    <property type="entry name" value="RNA_pol_sigma70_r2"/>
</dbReference>
<dbReference type="GO" id="GO:0006352">
    <property type="term" value="P:DNA-templated transcription initiation"/>
    <property type="evidence" value="ECO:0007669"/>
    <property type="project" value="InterPro"/>
</dbReference>
<organism evidence="9 10">
    <name type="scientific">Sphingomonas changnyeongensis</name>
    <dbReference type="NCBI Taxonomy" id="2698679"/>
    <lineage>
        <taxon>Bacteria</taxon>
        <taxon>Pseudomonadati</taxon>
        <taxon>Pseudomonadota</taxon>
        <taxon>Alphaproteobacteria</taxon>
        <taxon>Sphingomonadales</taxon>
        <taxon>Sphingomonadaceae</taxon>
        <taxon>Sphingomonas</taxon>
    </lineage>
</organism>
<keyword evidence="2 6" id="KW-0805">Transcription regulation</keyword>
<dbReference type="AlphaFoldDB" id="A0A7Z2NV90"/>